<dbReference type="PANTHER" id="PTHR30363:SF4">
    <property type="entry name" value="GLYCEROL-3-PHOSPHATE REGULON REPRESSOR"/>
    <property type="match status" value="1"/>
</dbReference>
<dbReference type="Gene3D" id="1.10.10.10">
    <property type="entry name" value="Winged helix-like DNA-binding domain superfamily/Winged helix DNA-binding domain"/>
    <property type="match status" value="1"/>
</dbReference>
<keyword evidence="3" id="KW-0238">DNA-binding</keyword>
<gene>
    <name evidence="6" type="ORF">C9J01_03130</name>
</gene>
<dbReference type="PANTHER" id="PTHR30363">
    <property type="entry name" value="HTH-TYPE TRANSCRIPTIONAL REGULATOR SRLR-RELATED"/>
    <property type="match status" value="1"/>
</dbReference>
<keyword evidence="2" id="KW-0805">Transcription regulation</keyword>
<dbReference type="EMBL" id="PYMB01000001">
    <property type="protein sequence ID" value="PSW16016.1"/>
    <property type="molecule type" value="Genomic_DNA"/>
</dbReference>
<dbReference type="PROSITE" id="PS51000">
    <property type="entry name" value="HTH_DEOR_2"/>
    <property type="match status" value="1"/>
</dbReference>
<evidence type="ECO:0000256" key="1">
    <source>
        <dbReference type="ARBA" id="ARBA00022491"/>
    </source>
</evidence>
<dbReference type="PROSITE" id="PS00894">
    <property type="entry name" value="HTH_DEOR_1"/>
    <property type="match status" value="1"/>
</dbReference>
<proteinExistence type="predicted"/>
<evidence type="ECO:0000256" key="4">
    <source>
        <dbReference type="ARBA" id="ARBA00023163"/>
    </source>
</evidence>
<comment type="caution">
    <text evidence="6">The sequence shown here is derived from an EMBL/GenBank/DDBJ whole genome shotgun (WGS) entry which is preliminary data.</text>
</comment>
<feature type="domain" description="HTH deoR-type" evidence="5">
    <location>
        <begin position="3"/>
        <end position="58"/>
    </location>
</feature>
<dbReference type="InterPro" id="IPR036388">
    <property type="entry name" value="WH-like_DNA-bd_sf"/>
</dbReference>
<dbReference type="SUPFAM" id="SSF46785">
    <property type="entry name" value="Winged helix' DNA-binding domain"/>
    <property type="match status" value="1"/>
</dbReference>
<dbReference type="Gene3D" id="3.40.50.1360">
    <property type="match status" value="1"/>
</dbReference>
<protein>
    <submittedName>
        <fullName evidence="6">Glycerol-3-phosphate regulon repressor</fullName>
    </submittedName>
</protein>
<organism evidence="6 7">
    <name type="scientific">Photobacterium rosenbergii</name>
    <dbReference type="NCBI Taxonomy" id="294936"/>
    <lineage>
        <taxon>Bacteria</taxon>
        <taxon>Pseudomonadati</taxon>
        <taxon>Pseudomonadota</taxon>
        <taxon>Gammaproteobacteria</taxon>
        <taxon>Vibrionales</taxon>
        <taxon>Vibrionaceae</taxon>
        <taxon>Photobacterium</taxon>
    </lineage>
</organism>
<keyword evidence="1" id="KW-0678">Repressor</keyword>
<accession>A0A2T3NKH2</accession>
<keyword evidence="4" id="KW-0804">Transcription</keyword>
<dbReference type="AlphaFoldDB" id="A0A2T3NKH2"/>
<dbReference type="RefSeq" id="WP_107296638.1">
    <property type="nucleotide sequence ID" value="NZ_PYMB01000001.1"/>
</dbReference>
<dbReference type="InterPro" id="IPR001034">
    <property type="entry name" value="DeoR_HTH"/>
</dbReference>
<dbReference type="OrthoDB" id="9814815at2"/>
<dbReference type="InterPro" id="IPR018356">
    <property type="entry name" value="Tscrpt_reg_HTH_DeoR_CS"/>
</dbReference>
<name>A0A2T3NKH2_9GAMM</name>
<evidence type="ECO:0000259" key="5">
    <source>
        <dbReference type="PROSITE" id="PS51000"/>
    </source>
</evidence>
<dbReference type="InterPro" id="IPR050313">
    <property type="entry name" value="Carb_Metab_HTH_regulators"/>
</dbReference>
<dbReference type="Pfam" id="PF00455">
    <property type="entry name" value="DeoRC"/>
    <property type="match status" value="1"/>
</dbReference>
<reference evidence="6 7" key="1">
    <citation type="submission" date="2018-03" db="EMBL/GenBank/DDBJ databases">
        <title>Whole genome sequencing of Histamine producing bacteria.</title>
        <authorList>
            <person name="Butler K."/>
        </authorList>
    </citation>
    <scope>NUCLEOTIDE SEQUENCE [LARGE SCALE GENOMIC DNA]</scope>
    <source>
        <strain evidence="6 7">DSM 19138</strain>
    </source>
</reference>
<dbReference type="SMART" id="SM01134">
    <property type="entry name" value="DeoRC"/>
    <property type="match status" value="1"/>
</dbReference>
<dbReference type="SUPFAM" id="SSF100950">
    <property type="entry name" value="NagB/RpiA/CoA transferase-like"/>
    <property type="match status" value="1"/>
</dbReference>
<sequence length="254" mass="28175">MELNHRQKQILATIRAESEVQIDYLAEKFAVTTQTIRRDVNHLCEQGLARRVHGGVSLPASMTNTSYRYRSEVESKAKGDLTAKIAAAIPDGSTIMIGIGTTLAHLAQHLLAKKSLRVITNNLQVVQILEANENIEIYLAGGQFRREHQDIMGSSAVDFFNGFEADIGICGCAAVTDSHFVMEHENIEADITKAIIKNSRKQWLVADASKWGRFAAMKVTPLKQFDQIFTNNSHLPAEYPVTMSLPFEAMSEGE</sequence>
<dbReference type="GO" id="GO:0003700">
    <property type="term" value="F:DNA-binding transcription factor activity"/>
    <property type="evidence" value="ECO:0007669"/>
    <property type="project" value="InterPro"/>
</dbReference>
<dbReference type="GO" id="GO:0003677">
    <property type="term" value="F:DNA binding"/>
    <property type="evidence" value="ECO:0007669"/>
    <property type="project" value="UniProtKB-KW"/>
</dbReference>
<evidence type="ECO:0000313" key="6">
    <source>
        <dbReference type="EMBL" id="PSW16016.1"/>
    </source>
</evidence>
<dbReference type="InterPro" id="IPR037171">
    <property type="entry name" value="NagB/RpiA_transferase-like"/>
</dbReference>
<dbReference type="InterPro" id="IPR014036">
    <property type="entry name" value="DeoR-like_C"/>
</dbReference>
<evidence type="ECO:0000256" key="3">
    <source>
        <dbReference type="ARBA" id="ARBA00023125"/>
    </source>
</evidence>
<dbReference type="InterPro" id="IPR036390">
    <property type="entry name" value="WH_DNA-bd_sf"/>
</dbReference>
<dbReference type="Pfam" id="PF08220">
    <property type="entry name" value="HTH_DeoR"/>
    <property type="match status" value="1"/>
</dbReference>
<evidence type="ECO:0000313" key="7">
    <source>
        <dbReference type="Proteomes" id="UP000241346"/>
    </source>
</evidence>
<dbReference type="SMART" id="SM00420">
    <property type="entry name" value="HTH_DEOR"/>
    <property type="match status" value="1"/>
</dbReference>
<evidence type="ECO:0000256" key="2">
    <source>
        <dbReference type="ARBA" id="ARBA00023015"/>
    </source>
</evidence>
<dbReference type="Proteomes" id="UP000241346">
    <property type="component" value="Unassembled WGS sequence"/>
</dbReference>
<dbReference type="PRINTS" id="PR00037">
    <property type="entry name" value="HTHLACR"/>
</dbReference>